<dbReference type="RefSeq" id="XP_003026427.1">
    <property type="nucleotide sequence ID" value="XM_003026381.1"/>
</dbReference>
<name>D8QL05_SCHCM</name>
<dbReference type="HOGENOM" id="CLU_352013_0_0_1"/>
<dbReference type="VEuPathDB" id="FungiDB:SCHCODRAFT_02557649"/>
<keyword evidence="2" id="KW-1185">Reference proteome</keyword>
<evidence type="ECO:0000313" key="1">
    <source>
        <dbReference type="EMBL" id="EFI91524.1"/>
    </source>
</evidence>
<dbReference type="OrthoDB" id="3365698at2759"/>
<organism evidence="2">
    <name type="scientific">Schizophyllum commune (strain H4-8 / FGSC 9210)</name>
    <name type="common">Split gill fungus</name>
    <dbReference type="NCBI Taxonomy" id="578458"/>
    <lineage>
        <taxon>Eukaryota</taxon>
        <taxon>Fungi</taxon>
        <taxon>Dikarya</taxon>
        <taxon>Basidiomycota</taxon>
        <taxon>Agaricomycotina</taxon>
        <taxon>Agaricomycetes</taxon>
        <taxon>Agaricomycetidae</taxon>
        <taxon>Agaricales</taxon>
        <taxon>Schizophyllaceae</taxon>
        <taxon>Schizophyllum</taxon>
    </lineage>
</organism>
<feature type="non-terminal residue" evidence="1">
    <location>
        <position position="799"/>
    </location>
</feature>
<reference evidence="1 2" key="1">
    <citation type="journal article" date="2010" name="Nat. Biotechnol.">
        <title>Genome sequence of the model mushroom Schizophyllum commune.</title>
        <authorList>
            <person name="Ohm R.A."/>
            <person name="de Jong J.F."/>
            <person name="Lugones L.G."/>
            <person name="Aerts A."/>
            <person name="Kothe E."/>
            <person name="Stajich J.E."/>
            <person name="de Vries R.P."/>
            <person name="Record E."/>
            <person name="Levasseur A."/>
            <person name="Baker S.E."/>
            <person name="Bartholomew K.A."/>
            <person name="Coutinho P.M."/>
            <person name="Erdmann S."/>
            <person name="Fowler T.J."/>
            <person name="Gathman A.C."/>
            <person name="Lombard V."/>
            <person name="Henrissat B."/>
            <person name="Knabe N."/>
            <person name="Kuees U."/>
            <person name="Lilly W.W."/>
            <person name="Lindquist E."/>
            <person name="Lucas S."/>
            <person name="Magnuson J.K."/>
            <person name="Piumi F."/>
            <person name="Raudaskoski M."/>
            <person name="Salamov A."/>
            <person name="Schmutz J."/>
            <person name="Schwarze F.W.M.R."/>
            <person name="vanKuyk P.A."/>
            <person name="Horton J.S."/>
            <person name="Grigoriev I.V."/>
            <person name="Woesten H.A.B."/>
        </authorList>
    </citation>
    <scope>NUCLEOTIDE SEQUENCE [LARGE SCALE GENOMIC DNA]</scope>
    <source>
        <strain evidence="2">H4-8 / FGSC 9210</strain>
    </source>
</reference>
<dbReference type="Proteomes" id="UP000007431">
    <property type="component" value="Unassembled WGS sequence"/>
</dbReference>
<dbReference type="AlphaFoldDB" id="D8QL05"/>
<evidence type="ECO:0000313" key="2">
    <source>
        <dbReference type="Proteomes" id="UP000007431"/>
    </source>
</evidence>
<protein>
    <submittedName>
        <fullName evidence="1">Uncharacterized protein</fullName>
    </submittedName>
</protein>
<sequence length="799" mass="89459">MSSVPTSPLSLTLPQEIKDIIIQHLSAYPSTLASCALAHRSLTSTSQTLLFRAVLLSGADRTNAFRESITSSHYLASLVTQLVIAELDKPWVADAVPQLLAVLEALPNLTALAMRCGAPGSLEWAVGPDAGEAPADTSVLLAQCANRLRVLELDLYFDFWSTYIRYYSFPALHTLIFSHEVWYESTIQGWLIVTPTIRRVVLWVMNGPKALRGLQVTEQGLVHGKPYWTDGEVMGGDWWLGAETMEEGRNLERIEMVVYQEEESGDGARDDVKTDPLGVYKCKDGRKVEVVIVRIPKMENRRLNTASPDGGFGAEPPQAVQDAGHPPAPMRCHPPSEEVELAFLSKDCLNDVPDELKGLSVLSSEGNYLVVGPPDVADAYGDHSVPLQVVIARHRRKNATLSPHPCFIHRLPTEVLCAIFLMCGDQNKVFDYTRDERMDSVSVHAETSFYIRSTVAIGGVCWRWYTVTRGCPQLWTLVDVPLPQPRDVATLRLSLKYSKGLPLTLRINDLHYSPKSNVIACQKFMTLVANSSRRWEEISIILRQKSPTPDELVSPLQQLPQNAFELLKKAMLRLFEDDHEGTISSRVWQKFYTSPALHAAKWFYVPVDAPASILRRLTHVGVEVILPEEIMELLRACPLLQALQAVVVPPEDLFPGRDDGYLFPILPTPIHLPYLRALTLRGMYDWSHFFDGIKAPRIRRIELVIAGVQATPICAMLSRSSASLDMLALRWVFPGCDGEIATLLRSPQLRQLKIFRYEGYKGPEREPDRFDPSPYLPPNLVTFTKIYEVAEKAYCALGM</sequence>
<dbReference type="eggNOG" id="ENOG502RBQR">
    <property type="taxonomic scope" value="Eukaryota"/>
</dbReference>
<proteinExistence type="predicted"/>
<dbReference type="EMBL" id="GL377317">
    <property type="protein sequence ID" value="EFI91524.1"/>
    <property type="molecule type" value="Genomic_DNA"/>
</dbReference>
<dbReference type="KEGG" id="scm:SCHCO_02557649"/>
<dbReference type="InParanoid" id="D8QL05"/>
<accession>D8QL05</accession>
<gene>
    <name evidence="1" type="ORF">SCHCODRAFT_114519</name>
</gene>
<dbReference type="GeneID" id="9592975"/>